<feature type="region of interest" description="Disordered" evidence="1">
    <location>
        <begin position="666"/>
        <end position="690"/>
    </location>
</feature>
<dbReference type="GO" id="GO:0003677">
    <property type="term" value="F:DNA binding"/>
    <property type="evidence" value="ECO:0007669"/>
    <property type="project" value="InterPro"/>
</dbReference>
<dbReference type="PANTHER" id="PTHR37535:SF4">
    <property type="entry name" value="FLUG DOMAIN-CONTAINING PROTEIN"/>
    <property type="match status" value="1"/>
</dbReference>
<dbReference type="SUPFAM" id="SSF56349">
    <property type="entry name" value="DNA breaking-rejoining enzymes"/>
    <property type="match status" value="1"/>
</dbReference>
<dbReference type="PANTHER" id="PTHR37535">
    <property type="entry name" value="FLUG DOMAIN PROTEIN"/>
    <property type="match status" value="1"/>
</dbReference>
<evidence type="ECO:0000256" key="1">
    <source>
        <dbReference type="SAM" id="MobiDB-lite"/>
    </source>
</evidence>
<dbReference type="GeneID" id="36292659"/>
<name>A0A2P6FGJ4_9PEZI</name>
<dbReference type="OrthoDB" id="4485682at2759"/>
<dbReference type="Pfam" id="PF11917">
    <property type="entry name" value="DUF3435"/>
    <property type="match status" value="1"/>
</dbReference>
<evidence type="ECO:0000313" key="2">
    <source>
        <dbReference type="EMBL" id="PQM43502.1"/>
    </source>
</evidence>
<protein>
    <recommendedName>
        <fullName evidence="3">FluG domain-containing protein</fullName>
    </recommendedName>
</protein>
<feature type="compositionally biased region" description="Acidic residues" evidence="1">
    <location>
        <begin position="239"/>
        <end position="254"/>
    </location>
</feature>
<dbReference type="Proteomes" id="UP000077154">
    <property type="component" value="Unassembled WGS sequence"/>
</dbReference>
<feature type="region of interest" description="Disordered" evidence="1">
    <location>
        <begin position="216"/>
        <end position="270"/>
    </location>
</feature>
<reference evidence="2" key="1">
    <citation type="submission" date="2016-03" db="EMBL/GenBank/DDBJ databases">
        <title>Updated assembly of Pseudogymnoascus destructans, the fungus causing white-nose syndrome of bats.</title>
        <authorList>
            <person name="Palmer J.M."/>
            <person name="Drees K.P."/>
            <person name="Foster J.T."/>
            <person name="Lindner D.L."/>
        </authorList>
    </citation>
    <scope>NUCLEOTIDE SEQUENCE [LARGE SCALE GENOMIC DNA]</scope>
    <source>
        <strain evidence="2">20631-21</strain>
    </source>
</reference>
<evidence type="ECO:0008006" key="3">
    <source>
        <dbReference type="Google" id="ProtNLM"/>
    </source>
</evidence>
<dbReference type="InterPro" id="IPR011010">
    <property type="entry name" value="DNA_brk_join_enz"/>
</dbReference>
<feature type="compositionally biased region" description="Low complexity" evidence="1">
    <location>
        <begin position="671"/>
        <end position="680"/>
    </location>
</feature>
<dbReference type="RefSeq" id="XP_024328810.1">
    <property type="nucleotide sequence ID" value="XM_024473042.1"/>
</dbReference>
<accession>A0A2P6FGJ4</accession>
<dbReference type="InterPro" id="IPR021842">
    <property type="entry name" value="DUF3435"/>
</dbReference>
<dbReference type="AlphaFoldDB" id="A0A2P6FGJ4"/>
<organism evidence="2">
    <name type="scientific">Pseudogymnoascus destructans</name>
    <dbReference type="NCBI Taxonomy" id="655981"/>
    <lineage>
        <taxon>Eukaryota</taxon>
        <taxon>Fungi</taxon>
        <taxon>Dikarya</taxon>
        <taxon>Ascomycota</taxon>
        <taxon>Pezizomycotina</taxon>
        <taxon>Leotiomycetes</taxon>
        <taxon>Thelebolales</taxon>
        <taxon>Thelebolaceae</taxon>
        <taxon>Pseudogymnoascus</taxon>
    </lineage>
</organism>
<sequence>MSTRRMANRQLPSPKQNLIHFVTNRTRHAQQPKKPKRTAEDYRVMGQELNTKSQKPKDAEATKENVRGIWRKWSKFCAFQGVDDVRGAIEQCDRGKTMSFLCFICENYKVKAFNSVHQYLLQFKQLYNRVNGRHMDTNDAKEVFKYLDATLADEFKLRRTMKAKPVLGADDILLLLTHLWARDTSVFPTEDQRLTLATMMLLSIYTGCRPGELADAAKRAGGKTTSRKRPHTEVWDAVNDLDEDECVDEEEGSDEPNYQQQEPWANKNDTEYDDDYVDLDAVEREYKTLCYEDIRLWIVRNPTQGERDLLGMEITFAHHKGADRKPKPTTFLFHEEALPILCPISHVLAIAIKDNAIEVEGSSHAEPFFTSHLQHPTKAVLIHWKPEMLKRPIFRQAVRTSDMFRTSEWKALRYSTYAYYLDRLGWATGFEQKITSYCFRRGTGNAVDGAATTAVRDQILRHNPQTGVFCGSYINEKVRFIVQDAVLDQPTDSGFLRAFTHMSLTCDPRAPQTVPDEFRDALPPDLELVQLKLEQQELRLELKRLYGHAFVQGSIGTEAGEEYRQLNRQIATVTKTLEQELKREYRRDYFYRIHNEELEKIIKKVKVVTPTYVEPVVKHQLPERTQLQDIMCDLSKGLNPRDIVMRRIHAIDTMVALSRRQEVQCHKSRLSKSSSVSSLEESPKVKEESPVPNSFPLVCEKTQCIFCIGDDRQSYDRRMRKFSKPDKMMDHVERHLQKKAVGAFECCHPVCRAEELLLNNVIHFKNHVEAVHGIRLRDPKYIS</sequence>
<dbReference type="VEuPathDB" id="FungiDB:GMDG_08464"/>
<proteinExistence type="predicted"/>
<dbReference type="EMBL" id="KV441393">
    <property type="protein sequence ID" value="PQM43502.1"/>
    <property type="molecule type" value="Genomic_DNA"/>
</dbReference>
<gene>
    <name evidence="2" type="ORF">VC83_09629</name>
</gene>